<protein>
    <recommendedName>
        <fullName evidence="4">Chitin-binding type-4 domain-containing protein</fullName>
    </recommendedName>
</protein>
<keyword evidence="3" id="KW-1185">Reference proteome</keyword>
<proteinExistence type="predicted"/>
<feature type="chain" id="PRO_5040254008" description="Chitin-binding type-4 domain-containing protein" evidence="1">
    <location>
        <begin position="22"/>
        <end position="237"/>
    </location>
</feature>
<evidence type="ECO:0000313" key="3">
    <source>
        <dbReference type="Proteomes" id="UP000827284"/>
    </source>
</evidence>
<dbReference type="PANTHER" id="PTHR36182">
    <property type="entry name" value="PROTEIN, PUTATIVE (AFU_ORTHOLOGUE AFUA_6G10930)-RELATED"/>
    <property type="match status" value="1"/>
</dbReference>
<sequence length="237" mass="25703">MKSIITTAVVALSSLVLLTEAHISFRYPCPRLGPYAECPQPNDSQWDLVDYDVQSPLGTHDQITDPICKHSFSFAGVRPVFTAGQTIQAKMDVNVNHNGGSCQWALSYDNGSNWVVIQDQFQNCLASAPADSTYTLPIKIPANAPTGNNVVLNWIWNNNEGNRELYSSCADIVIQGTSGGSLSGVVPLYANYGPSSPYIPEKAVSGGNWGQAYFAARKNITITVPAQKIKRQIVPLN</sequence>
<reference evidence="2" key="1">
    <citation type="submission" date="2021-11" db="EMBL/GenBank/DDBJ databases">
        <authorList>
            <person name="Herlambang A."/>
            <person name="Guo Y."/>
            <person name="Takashima Y."/>
            <person name="Nishizawa T."/>
        </authorList>
    </citation>
    <scope>NUCLEOTIDE SEQUENCE</scope>
    <source>
        <strain evidence="2">E1425</strain>
    </source>
</reference>
<evidence type="ECO:0000313" key="2">
    <source>
        <dbReference type="EMBL" id="GJJ70796.1"/>
    </source>
</evidence>
<gene>
    <name evidence="2" type="ORF">EMPS_03146</name>
</gene>
<dbReference type="Proteomes" id="UP000827284">
    <property type="component" value="Unassembled WGS sequence"/>
</dbReference>
<dbReference type="EMBL" id="BQFW01000004">
    <property type="protein sequence ID" value="GJJ70796.1"/>
    <property type="molecule type" value="Genomic_DNA"/>
</dbReference>
<evidence type="ECO:0008006" key="4">
    <source>
        <dbReference type="Google" id="ProtNLM"/>
    </source>
</evidence>
<accession>A0A9P3LU51</accession>
<dbReference type="PANTHER" id="PTHR36182:SF1">
    <property type="entry name" value="PROTEIN, PUTATIVE (AFU_ORTHOLOGUE AFUA_6G10930)-RELATED"/>
    <property type="match status" value="1"/>
</dbReference>
<keyword evidence="1" id="KW-0732">Signal</keyword>
<dbReference type="Gene3D" id="2.70.50.70">
    <property type="match status" value="1"/>
</dbReference>
<organism evidence="2 3">
    <name type="scientific">Entomortierella parvispora</name>
    <dbReference type="NCBI Taxonomy" id="205924"/>
    <lineage>
        <taxon>Eukaryota</taxon>
        <taxon>Fungi</taxon>
        <taxon>Fungi incertae sedis</taxon>
        <taxon>Mucoromycota</taxon>
        <taxon>Mortierellomycotina</taxon>
        <taxon>Mortierellomycetes</taxon>
        <taxon>Mortierellales</taxon>
        <taxon>Mortierellaceae</taxon>
        <taxon>Entomortierella</taxon>
    </lineage>
</organism>
<name>A0A9P3LU51_9FUNG</name>
<comment type="caution">
    <text evidence="2">The sequence shown here is derived from an EMBL/GenBank/DDBJ whole genome shotgun (WGS) entry which is preliminary data.</text>
</comment>
<feature type="signal peptide" evidence="1">
    <location>
        <begin position="1"/>
        <end position="21"/>
    </location>
</feature>
<reference evidence="2" key="2">
    <citation type="journal article" date="2022" name="Microbiol. Resour. Announc.">
        <title>Whole-Genome Sequence of Entomortierella parvispora E1425, a Mucoromycotan Fungus Associated with Burkholderiaceae-Related Endosymbiotic Bacteria.</title>
        <authorList>
            <person name="Herlambang A."/>
            <person name="Guo Y."/>
            <person name="Takashima Y."/>
            <person name="Narisawa K."/>
            <person name="Ohta H."/>
            <person name="Nishizawa T."/>
        </authorList>
    </citation>
    <scope>NUCLEOTIDE SEQUENCE</scope>
    <source>
        <strain evidence="2">E1425</strain>
    </source>
</reference>
<dbReference type="OrthoDB" id="2342176at2759"/>
<evidence type="ECO:0000256" key="1">
    <source>
        <dbReference type="SAM" id="SignalP"/>
    </source>
</evidence>
<dbReference type="AlphaFoldDB" id="A0A9P3LU51"/>